<keyword evidence="3" id="KW-1185">Reference proteome</keyword>
<feature type="transmembrane region" description="Helical" evidence="1">
    <location>
        <begin position="75"/>
        <end position="98"/>
    </location>
</feature>
<feature type="transmembrane region" description="Helical" evidence="1">
    <location>
        <begin position="185"/>
        <end position="204"/>
    </location>
</feature>
<keyword evidence="1" id="KW-0472">Membrane</keyword>
<feature type="transmembrane region" description="Helical" evidence="1">
    <location>
        <begin position="336"/>
        <end position="359"/>
    </location>
</feature>
<evidence type="ECO:0000256" key="1">
    <source>
        <dbReference type="SAM" id="Phobius"/>
    </source>
</evidence>
<feature type="transmembrane region" description="Helical" evidence="1">
    <location>
        <begin position="251"/>
        <end position="274"/>
    </location>
</feature>
<feature type="transmembrane region" description="Helical" evidence="1">
    <location>
        <begin position="425"/>
        <end position="443"/>
    </location>
</feature>
<feature type="transmembrane region" description="Helical" evidence="1">
    <location>
        <begin position="158"/>
        <end position="179"/>
    </location>
</feature>
<proteinExistence type="predicted"/>
<reference evidence="2 3" key="1">
    <citation type="journal article" date="2019" name="Int. J. Syst. Evol. Microbiol.">
        <title>The Global Catalogue of Microorganisms (GCM) 10K type strain sequencing project: providing services to taxonomists for standard genome sequencing and annotation.</title>
        <authorList>
            <consortium name="The Broad Institute Genomics Platform"/>
            <consortium name="The Broad Institute Genome Sequencing Center for Infectious Disease"/>
            <person name="Wu L."/>
            <person name="Ma J."/>
        </authorList>
    </citation>
    <scope>NUCLEOTIDE SEQUENCE [LARGE SCALE GENOMIC DNA]</scope>
    <source>
        <strain evidence="2 3">CGMCC 1.12237</strain>
    </source>
</reference>
<feature type="transmembrane region" description="Helical" evidence="1">
    <location>
        <begin position="294"/>
        <end position="315"/>
    </location>
</feature>
<dbReference type="AlphaFoldDB" id="A0ABD5R7C1"/>
<protein>
    <submittedName>
        <fullName evidence="2">Uncharacterized protein</fullName>
    </submittedName>
</protein>
<organism evidence="2 3">
    <name type="scientific">Salinirubrum litoreum</name>
    <dbReference type="NCBI Taxonomy" id="1126234"/>
    <lineage>
        <taxon>Archaea</taxon>
        <taxon>Methanobacteriati</taxon>
        <taxon>Methanobacteriota</taxon>
        <taxon>Stenosarchaea group</taxon>
        <taxon>Halobacteria</taxon>
        <taxon>Halobacteriales</taxon>
        <taxon>Haloferacaceae</taxon>
        <taxon>Salinirubrum</taxon>
    </lineage>
</organism>
<accession>A0ABD5R7C1</accession>
<comment type="caution">
    <text evidence="2">The sequence shown here is derived from an EMBL/GenBank/DDBJ whole genome shotgun (WGS) entry which is preliminary data.</text>
</comment>
<feature type="transmembrane region" description="Helical" evidence="1">
    <location>
        <begin position="33"/>
        <end position="54"/>
    </location>
</feature>
<feature type="transmembrane region" description="Helical" evidence="1">
    <location>
        <begin position="379"/>
        <end position="404"/>
    </location>
</feature>
<evidence type="ECO:0000313" key="3">
    <source>
        <dbReference type="Proteomes" id="UP001596201"/>
    </source>
</evidence>
<sequence length="452" mass="48691">MLALLGVTLLATPAIAHSGALRAATARDLAIPTWLFLATGGGTVGASFLLASFVTDRAFIRSIHDWGEDITPPDILGRALRLAGQLFGLSALTAILYFGFLGPDTPRRNLAILLVWVAWWGGYVGSTYLLGNSWPAINPVRTVAELLPSLDYDYPDRLGAWPSVAGLLALIWIEVISPLADEPTLLATTVAGYCAVTLVGALVVGPDTYFARVDPVSRVFRYYGRVAPLGRDESGNLELRLPAMSLTEERLVTGVDEVAFVVCLLFVTTYDGFVGTGPWADFARAVVGVGVPPLAVYLGVFLLGFAAFLGVFWLANRSARERGGTYLTTAYLARRFAPSLLPIAAGYHLAHNLGYVLTLLPNLLSVLASPVDPLQNPPILAALPGWFGGLELAFVLLGHLLAIWVAHATAYELFPRRMDAVRSQYGITLVMVLYTMISLWIVSEPPVEPPFL</sequence>
<keyword evidence="1" id="KW-0812">Transmembrane</keyword>
<evidence type="ECO:0000313" key="2">
    <source>
        <dbReference type="EMBL" id="MFC5365798.1"/>
    </source>
</evidence>
<dbReference type="Proteomes" id="UP001596201">
    <property type="component" value="Unassembled WGS sequence"/>
</dbReference>
<feature type="transmembrane region" description="Helical" evidence="1">
    <location>
        <begin position="110"/>
        <end position="131"/>
    </location>
</feature>
<keyword evidence="1" id="KW-1133">Transmembrane helix</keyword>
<gene>
    <name evidence="2" type="ORF">ACFPJ5_02530</name>
</gene>
<name>A0ABD5R7C1_9EURY</name>
<dbReference type="RefSeq" id="WP_380699636.1">
    <property type="nucleotide sequence ID" value="NZ_JAJCVJ010000001.1"/>
</dbReference>
<dbReference type="EMBL" id="JBHSKX010000001">
    <property type="protein sequence ID" value="MFC5365798.1"/>
    <property type="molecule type" value="Genomic_DNA"/>
</dbReference>